<evidence type="ECO:0000256" key="2">
    <source>
        <dbReference type="ARBA" id="ARBA00009463"/>
    </source>
</evidence>
<dbReference type="SUPFAM" id="SSF48179">
    <property type="entry name" value="6-phosphogluconate dehydrogenase C-terminal domain-like"/>
    <property type="match status" value="1"/>
</dbReference>
<evidence type="ECO:0000256" key="3">
    <source>
        <dbReference type="ARBA" id="ARBA00023002"/>
    </source>
</evidence>
<dbReference type="InterPro" id="IPR008927">
    <property type="entry name" value="6-PGluconate_DH-like_C_sf"/>
</dbReference>
<proteinExistence type="inferred from homology"/>
<dbReference type="SUPFAM" id="SSF51735">
    <property type="entry name" value="NAD(P)-binding Rossmann-fold domains"/>
    <property type="match status" value="1"/>
</dbReference>
<dbReference type="Pfam" id="PF00725">
    <property type="entry name" value="3HCDH"/>
    <property type="match status" value="1"/>
</dbReference>
<dbReference type="Gene3D" id="3.40.50.720">
    <property type="entry name" value="NAD(P)-binding Rossmann-like Domain"/>
    <property type="match status" value="1"/>
</dbReference>
<keyword evidence="3" id="KW-0560">Oxidoreductase</keyword>
<dbReference type="InterPro" id="IPR006176">
    <property type="entry name" value="3-OHacyl-CoA_DH_NAD-bd"/>
</dbReference>
<evidence type="ECO:0000259" key="4">
    <source>
        <dbReference type="Pfam" id="PF00725"/>
    </source>
</evidence>
<dbReference type="EMBL" id="JBHSPA010000037">
    <property type="protein sequence ID" value="MFC5828417.1"/>
    <property type="molecule type" value="Genomic_DNA"/>
</dbReference>
<dbReference type="InterPro" id="IPR006108">
    <property type="entry name" value="3HC_DH_C"/>
</dbReference>
<feature type="domain" description="3-hydroxyacyl-CoA dehydrogenase NAD binding" evidence="5">
    <location>
        <begin position="9"/>
        <end position="183"/>
    </location>
</feature>
<evidence type="ECO:0000313" key="6">
    <source>
        <dbReference type="EMBL" id="MFC5828417.1"/>
    </source>
</evidence>
<dbReference type="Proteomes" id="UP001596058">
    <property type="component" value="Unassembled WGS sequence"/>
</dbReference>
<reference evidence="7" key="1">
    <citation type="journal article" date="2019" name="Int. J. Syst. Evol. Microbiol.">
        <title>The Global Catalogue of Microorganisms (GCM) 10K type strain sequencing project: providing services to taxonomists for standard genome sequencing and annotation.</title>
        <authorList>
            <consortium name="The Broad Institute Genomics Platform"/>
            <consortium name="The Broad Institute Genome Sequencing Center for Infectious Disease"/>
            <person name="Wu L."/>
            <person name="Ma J."/>
        </authorList>
    </citation>
    <scope>NUCLEOTIDE SEQUENCE [LARGE SCALE GENOMIC DNA]</scope>
    <source>
        <strain evidence="7">CCUG 53903</strain>
    </source>
</reference>
<dbReference type="PANTHER" id="PTHR48075">
    <property type="entry name" value="3-HYDROXYACYL-COA DEHYDROGENASE FAMILY PROTEIN"/>
    <property type="match status" value="1"/>
</dbReference>
<name>A0ABW1CTG9_9ACTN</name>
<dbReference type="Gene3D" id="1.10.1040.10">
    <property type="entry name" value="N-(1-d-carboxylethyl)-l-norvaline Dehydrogenase, domain 2"/>
    <property type="match status" value="1"/>
</dbReference>
<dbReference type="InterPro" id="IPR013328">
    <property type="entry name" value="6PGD_dom2"/>
</dbReference>
<comment type="pathway">
    <text evidence="1">Lipid metabolism; butanoate metabolism.</text>
</comment>
<organism evidence="6 7">
    <name type="scientific">Nonomuraea insulae</name>
    <dbReference type="NCBI Taxonomy" id="1616787"/>
    <lineage>
        <taxon>Bacteria</taxon>
        <taxon>Bacillati</taxon>
        <taxon>Actinomycetota</taxon>
        <taxon>Actinomycetes</taxon>
        <taxon>Streptosporangiales</taxon>
        <taxon>Streptosporangiaceae</taxon>
        <taxon>Nonomuraea</taxon>
    </lineage>
</organism>
<comment type="caution">
    <text evidence="6">The sequence shown here is derived from an EMBL/GenBank/DDBJ whole genome shotgun (WGS) entry which is preliminary data.</text>
</comment>
<dbReference type="InterPro" id="IPR036291">
    <property type="entry name" value="NAD(P)-bd_dom_sf"/>
</dbReference>
<gene>
    <name evidence="6" type="ORF">ACFPZ3_31495</name>
</gene>
<sequence length="326" mass="34840">MHAHTPVHNVAIVGTGTIGASWATHYLARGFDVTATDPAPDAEAALRSYVQAAWDGAATLGLSPGASPDRLHFTPDLRQAVADADFVQENAPERPELKVKLFAAIDDATPPQAIIASSSSGLTMSAIQAECRHPQRTVIGHPFNPPHILPLVEVVGGTKTAPQTIHDTMSFYTSIGKRPIHLKKELPGHVANRLQAALYREVVYLIEQGVLDVADSDDAVSWGPGLRWGVMGPNLLWHLGGGEGGIQHFMDTLMPRMTDSMWPALGNPELTPELKEKIVNGVLDEADGHSIDELGAQRDAMLFGLLAVRAKHAASGPRTAADSQPE</sequence>
<protein>
    <submittedName>
        <fullName evidence="6">3-hydroxyacyl-CoA dehydrogenase NAD-binding domain-containing protein</fullName>
    </submittedName>
</protein>
<comment type="similarity">
    <text evidence="2">Belongs to the 3-hydroxyacyl-CoA dehydrogenase family.</text>
</comment>
<dbReference type="Pfam" id="PF02737">
    <property type="entry name" value="3HCDH_N"/>
    <property type="match status" value="1"/>
</dbReference>
<dbReference type="PANTHER" id="PTHR48075:SF5">
    <property type="entry name" value="3-HYDROXYBUTYRYL-COA DEHYDROGENASE"/>
    <property type="match status" value="1"/>
</dbReference>
<accession>A0ABW1CTG9</accession>
<dbReference type="RefSeq" id="WP_379517920.1">
    <property type="nucleotide sequence ID" value="NZ_JBHSPA010000037.1"/>
</dbReference>
<keyword evidence="7" id="KW-1185">Reference proteome</keyword>
<evidence type="ECO:0000259" key="5">
    <source>
        <dbReference type="Pfam" id="PF02737"/>
    </source>
</evidence>
<evidence type="ECO:0000256" key="1">
    <source>
        <dbReference type="ARBA" id="ARBA00005086"/>
    </source>
</evidence>
<feature type="domain" description="3-hydroxyacyl-CoA dehydrogenase C-terminal" evidence="4">
    <location>
        <begin position="188"/>
        <end position="256"/>
    </location>
</feature>
<evidence type="ECO:0000313" key="7">
    <source>
        <dbReference type="Proteomes" id="UP001596058"/>
    </source>
</evidence>